<sequence length="442" mass="51082">MFKGYVGMKGKRPIESIKNRSEFSKLEEVKDLEEYGGVLGDDYILIDIDTKEESEVLMTIIKDKGINCTTIKTTRGMHFYFKNIGGKANVIHKPSALGIIVDIKLGSKNAVIPLKIKGKVRSMTITGVIDDLPKWLTVVSKCPDFNNLEEGDGRNQTLFNYILQLQRYGFTKKEIKETLEIINNYILKDKLSDSEINTILRDEAFTKESFFDKDGKWSHDLFAAFLMREYNVVRINKELHYYEDGVYINNPLGLEKLTIKHIPNLNRAKRGEILTYLNIIAEDIQLSNPSKIVVNNRLLDIDTLELEPFTPDYVAVNKLPINYNPSATSPTVDHVLKKISCNDNDLKSLLEEMVGYTLLRRPEMGKWKKRRKIVFDRDKGLCQLCIRNLYDTYGRIYDNYIEVHHIEPIVEAYELRLHEGNLISYVLIIIGEQIVEKSQRKY</sequence>
<evidence type="ECO:0000259" key="1">
    <source>
        <dbReference type="SMART" id="SM00885"/>
    </source>
</evidence>
<evidence type="ECO:0000313" key="2">
    <source>
        <dbReference type="EMBL" id="OOM81646.1"/>
    </source>
</evidence>
<proteinExistence type="predicted"/>
<accession>A0A1S8TV80</accession>
<comment type="caution">
    <text evidence="2">The sequence shown here is derived from an EMBL/GenBank/DDBJ whole genome shotgun (WGS) entry which is preliminary data.</text>
</comment>
<dbReference type="SMART" id="SM00885">
    <property type="entry name" value="D5_N"/>
    <property type="match status" value="1"/>
</dbReference>
<dbReference type="STRING" id="29367.CLPUN_10270"/>
<dbReference type="Proteomes" id="UP000190890">
    <property type="component" value="Unassembled WGS sequence"/>
</dbReference>
<reference evidence="2 3" key="1">
    <citation type="submission" date="2016-05" db="EMBL/GenBank/DDBJ databases">
        <title>Microbial solvent formation.</title>
        <authorList>
            <person name="Poehlein A."/>
            <person name="Montoya Solano J.D."/>
            <person name="Flitsch S."/>
            <person name="Krabben P."/>
            <person name="Duerre P."/>
            <person name="Daniel R."/>
        </authorList>
    </citation>
    <scope>NUCLEOTIDE SEQUENCE [LARGE SCALE GENOMIC DNA]</scope>
    <source>
        <strain evidence="2 3">DSM 2619</strain>
    </source>
</reference>
<keyword evidence="3" id="KW-1185">Reference proteome</keyword>
<dbReference type="InterPro" id="IPR014818">
    <property type="entry name" value="Phage/plasmid_primase_P4_C"/>
</dbReference>
<dbReference type="AlphaFoldDB" id="A0A1S8TV80"/>
<dbReference type="Pfam" id="PF08706">
    <property type="entry name" value="D5_N"/>
    <property type="match status" value="1"/>
</dbReference>
<gene>
    <name evidence="2" type="ORF">CLPUN_10270</name>
</gene>
<feature type="domain" description="Bacteriophage/plasmid primase P4 C-terminal" evidence="1">
    <location>
        <begin position="223"/>
        <end position="341"/>
    </location>
</feature>
<protein>
    <recommendedName>
        <fullName evidence="1">Bacteriophage/plasmid primase P4 C-terminal domain-containing protein</fullName>
    </recommendedName>
</protein>
<name>A0A1S8TV80_9CLOT</name>
<evidence type="ECO:0000313" key="3">
    <source>
        <dbReference type="Proteomes" id="UP000190890"/>
    </source>
</evidence>
<dbReference type="EMBL" id="LZZM01000061">
    <property type="protein sequence ID" value="OOM81646.1"/>
    <property type="molecule type" value="Genomic_DNA"/>
</dbReference>
<organism evidence="2 3">
    <name type="scientific">Clostridium puniceum</name>
    <dbReference type="NCBI Taxonomy" id="29367"/>
    <lineage>
        <taxon>Bacteria</taxon>
        <taxon>Bacillati</taxon>
        <taxon>Bacillota</taxon>
        <taxon>Clostridia</taxon>
        <taxon>Eubacteriales</taxon>
        <taxon>Clostridiaceae</taxon>
        <taxon>Clostridium</taxon>
    </lineage>
</organism>